<dbReference type="GO" id="GO:0004252">
    <property type="term" value="F:serine-type endopeptidase activity"/>
    <property type="evidence" value="ECO:0007669"/>
    <property type="project" value="UniProtKB-UniRule"/>
</dbReference>
<dbReference type="Gene3D" id="3.40.50.200">
    <property type="entry name" value="Peptidase S8/S53 domain"/>
    <property type="match status" value="1"/>
</dbReference>
<feature type="active site" description="Charge relay system" evidence="7 8">
    <location>
        <position position="441"/>
    </location>
</feature>
<dbReference type="InterPro" id="IPR040853">
    <property type="entry name" value="RapA2_cadherin-like"/>
</dbReference>
<dbReference type="Pfam" id="PF17963">
    <property type="entry name" value="Big_9"/>
    <property type="match status" value="2"/>
</dbReference>
<dbReference type="Proteomes" id="UP000244906">
    <property type="component" value="Unassembled WGS sequence"/>
</dbReference>
<dbReference type="InterPro" id="IPR022398">
    <property type="entry name" value="Peptidase_S8_His-AS"/>
</dbReference>
<reference evidence="12 13" key="1">
    <citation type="submission" date="2018-04" db="EMBL/GenBank/DDBJ databases">
        <title>Thalassorhabdus spongiae gen. nov., sp. nov., isolated from a marine sponge in South-West Iceland.</title>
        <authorList>
            <person name="Knobloch S."/>
            <person name="Daussin A."/>
            <person name="Johannsson R."/>
            <person name="Marteinsson V.T."/>
        </authorList>
    </citation>
    <scope>NUCLEOTIDE SEQUENCE [LARGE SCALE GENOMIC DNA]</scope>
    <source>
        <strain evidence="12 13">Hp12</strain>
    </source>
</reference>
<evidence type="ECO:0000256" key="9">
    <source>
        <dbReference type="SAM" id="MobiDB-lite"/>
    </source>
</evidence>
<dbReference type="Pfam" id="PF17803">
    <property type="entry name" value="Cadherin_4"/>
    <property type="match status" value="1"/>
</dbReference>
<dbReference type="CDD" id="cd04059">
    <property type="entry name" value="Peptidases_S8_Protein_convertases_Kexins_Furin-like"/>
    <property type="match status" value="1"/>
</dbReference>
<dbReference type="NCBIfam" id="NF012211">
    <property type="entry name" value="tand_rpt_95"/>
    <property type="match status" value="2"/>
</dbReference>
<organism evidence="12 13">
    <name type="scientific">Pelagibaculum spongiae</name>
    <dbReference type="NCBI Taxonomy" id="2080658"/>
    <lineage>
        <taxon>Bacteria</taxon>
        <taxon>Pseudomonadati</taxon>
        <taxon>Pseudomonadota</taxon>
        <taxon>Gammaproteobacteria</taxon>
        <taxon>Oceanospirillales</taxon>
        <taxon>Pelagibaculum</taxon>
    </lineage>
</organism>
<dbReference type="Pfam" id="PF01483">
    <property type="entry name" value="P_proprotein"/>
    <property type="match status" value="1"/>
</dbReference>
<evidence type="ECO:0000256" key="1">
    <source>
        <dbReference type="ARBA" id="ARBA00005325"/>
    </source>
</evidence>
<protein>
    <recommendedName>
        <fullName evidence="14">P/Homo B domain-containing protein</fullName>
    </recommendedName>
</protein>
<evidence type="ECO:0000256" key="6">
    <source>
        <dbReference type="ARBA" id="ARBA00022837"/>
    </source>
</evidence>
<name>A0A2V1GV03_9GAMM</name>
<accession>A0A2V1GV03</accession>
<dbReference type="SUPFAM" id="SSF52743">
    <property type="entry name" value="Subtilisin-like"/>
    <property type="match status" value="1"/>
</dbReference>
<proteinExistence type="inferred from homology"/>
<dbReference type="InterPro" id="IPR015500">
    <property type="entry name" value="Peptidase_S8_subtilisin-rel"/>
</dbReference>
<dbReference type="GO" id="GO:0007156">
    <property type="term" value="P:homophilic cell adhesion via plasma membrane adhesion molecules"/>
    <property type="evidence" value="ECO:0007669"/>
    <property type="project" value="InterPro"/>
</dbReference>
<dbReference type="GO" id="GO:0005737">
    <property type="term" value="C:cytoplasm"/>
    <property type="evidence" value="ECO:0007669"/>
    <property type="project" value="UniProtKB-ARBA"/>
</dbReference>
<dbReference type="PROSITE" id="PS51892">
    <property type="entry name" value="SUBTILASE"/>
    <property type="match status" value="1"/>
</dbReference>
<keyword evidence="13" id="KW-1185">Reference proteome</keyword>
<comment type="caution">
    <text evidence="12">The sequence shown here is derived from an EMBL/GenBank/DDBJ whole genome shotgun (WGS) entry which is preliminary data.</text>
</comment>
<dbReference type="GO" id="GO:0016485">
    <property type="term" value="P:protein processing"/>
    <property type="evidence" value="ECO:0007669"/>
    <property type="project" value="TreeGrafter"/>
</dbReference>
<comment type="similarity">
    <text evidence="1">Belongs to the peptidase S8 family. Furin subfamily.</text>
</comment>
<dbReference type="Pfam" id="PF00082">
    <property type="entry name" value="Peptidase_S8"/>
    <property type="match status" value="1"/>
</dbReference>
<dbReference type="GO" id="GO:0016020">
    <property type="term" value="C:membrane"/>
    <property type="evidence" value="ECO:0007669"/>
    <property type="project" value="InterPro"/>
</dbReference>
<evidence type="ECO:0000259" key="10">
    <source>
        <dbReference type="PROSITE" id="PS50268"/>
    </source>
</evidence>
<keyword evidence="3" id="KW-0732">Signal</keyword>
<dbReference type="PROSITE" id="PS00138">
    <property type="entry name" value="SUBTILASE_SER"/>
    <property type="match status" value="1"/>
</dbReference>
<feature type="domain" description="P/Homo B" evidence="11">
    <location>
        <begin position="804"/>
        <end position="968"/>
    </location>
</feature>
<dbReference type="PANTHER" id="PTHR42884:SF14">
    <property type="entry name" value="NEUROENDOCRINE CONVERTASE 1"/>
    <property type="match status" value="1"/>
</dbReference>
<dbReference type="PROSITE" id="PS51257">
    <property type="entry name" value="PROKAR_LIPOPROTEIN"/>
    <property type="match status" value="1"/>
</dbReference>
<dbReference type="GO" id="GO:0012505">
    <property type="term" value="C:endomembrane system"/>
    <property type="evidence" value="ECO:0007669"/>
    <property type="project" value="UniProtKB-ARBA"/>
</dbReference>
<dbReference type="AlphaFoldDB" id="A0A2V1GV03"/>
<evidence type="ECO:0000256" key="4">
    <source>
        <dbReference type="ARBA" id="ARBA00022801"/>
    </source>
</evidence>
<evidence type="ECO:0000256" key="3">
    <source>
        <dbReference type="ARBA" id="ARBA00022729"/>
    </source>
</evidence>
<evidence type="ECO:0000256" key="2">
    <source>
        <dbReference type="ARBA" id="ARBA00022670"/>
    </source>
</evidence>
<dbReference type="GO" id="GO:0005509">
    <property type="term" value="F:calcium ion binding"/>
    <property type="evidence" value="ECO:0007669"/>
    <property type="project" value="InterPro"/>
</dbReference>
<dbReference type="InterPro" id="IPR023827">
    <property type="entry name" value="Peptidase_S8_Asp-AS"/>
</dbReference>
<dbReference type="CDD" id="cd11304">
    <property type="entry name" value="Cadherin_repeat"/>
    <property type="match status" value="1"/>
</dbReference>
<dbReference type="PANTHER" id="PTHR42884">
    <property type="entry name" value="PROPROTEIN CONVERTASE SUBTILISIN/KEXIN-RELATED"/>
    <property type="match status" value="1"/>
</dbReference>
<dbReference type="InterPro" id="IPR002126">
    <property type="entry name" value="Cadherin-like_dom"/>
</dbReference>
<dbReference type="InterPro" id="IPR023828">
    <property type="entry name" value="Peptidase_S8_Ser-AS"/>
</dbReference>
<dbReference type="InterPro" id="IPR034182">
    <property type="entry name" value="Kexin/furin"/>
</dbReference>
<dbReference type="SUPFAM" id="SSF49785">
    <property type="entry name" value="Galactose-binding domain-like"/>
    <property type="match status" value="1"/>
</dbReference>
<dbReference type="RefSeq" id="WP_116689109.1">
    <property type="nucleotide sequence ID" value="NZ_CAWNYD010000016.1"/>
</dbReference>
<evidence type="ECO:0000256" key="7">
    <source>
        <dbReference type="PIRSR" id="PIRSR615500-1"/>
    </source>
</evidence>
<dbReference type="InterPro" id="IPR036852">
    <property type="entry name" value="Peptidase_S8/S53_dom_sf"/>
</dbReference>
<evidence type="ECO:0000313" key="13">
    <source>
        <dbReference type="Proteomes" id="UP000244906"/>
    </source>
</evidence>
<feature type="active site" description="Charge relay system" evidence="7 8">
    <location>
        <position position="716"/>
    </location>
</feature>
<dbReference type="PROSITE" id="PS00137">
    <property type="entry name" value="SUBTILASE_HIS"/>
    <property type="match status" value="1"/>
</dbReference>
<dbReference type="InterPro" id="IPR002884">
    <property type="entry name" value="P_dom"/>
</dbReference>
<dbReference type="EMBL" id="QDDL01000016">
    <property type="protein sequence ID" value="PVZ63414.1"/>
    <property type="molecule type" value="Genomic_DNA"/>
</dbReference>
<gene>
    <name evidence="12" type="ORF">DC094_21125</name>
</gene>
<keyword evidence="2 8" id="KW-0645">Protease</keyword>
<feature type="compositionally biased region" description="Polar residues" evidence="9">
    <location>
        <begin position="455"/>
        <end position="477"/>
    </location>
</feature>
<dbReference type="PROSITE" id="PS00136">
    <property type="entry name" value="SUBTILASE_ASP"/>
    <property type="match status" value="1"/>
</dbReference>
<dbReference type="InterPro" id="IPR000209">
    <property type="entry name" value="Peptidase_S8/S53_dom"/>
</dbReference>
<dbReference type="PRINTS" id="PR00723">
    <property type="entry name" value="SUBTILISIN"/>
</dbReference>
<evidence type="ECO:0000256" key="5">
    <source>
        <dbReference type="ARBA" id="ARBA00022825"/>
    </source>
</evidence>
<keyword evidence="6" id="KW-0106">Calcium</keyword>
<evidence type="ECO:0000313" key="12">
    <source>
        <dbReference type="EMBL" id="PVZ63414.1"/>
    </source>
</evidence>
<sequence length="968" mass="103012">MKGKLVTVFCLPLLLSCGGGGGGGSEDKSNQPPQVDDVSITLNEDSSVNGQLLATDPENESLSYSLGDLPTKGTVSVNDVTGAFVFIATKDAFGSDSFSLNVSDGTSSVSVTVPVTINPINDAPKTLSIQQTFSGTEDQPVVGTISASDPDGDILSYTMLQNSSNGEVTLDGNQFSYMPAANFNGASSFTVKISDELVSINKTVQLQIAPVNDAPVAQQSILSLETGQNQPRNLTLPVIDVDGDPLSAVVKTAPKNGNASFNGLQLLYSPGDFIGTDLLIATVSDRNISLDITINITVTEASEPPVISRNQVFDAKDGRIVQGQILATDLDSRNLIFSLPAQNLAGNFNLKSNGSFDYTYNGSSVVFENILVNVSDATSTVSGSIRIDITSDPLYSEQWHLNNTGQRAYSASSGVVGQDINIDDLHQNQNNGSGIFVAVVDTGLEINHPDLKNNVISGKSKNYSSPVNSDPSPTSNGGDHGTSVAGLIAAQAYNNIGGRGVAPNASIAGFNFLLRENQSISNLLDSHGGAATADARVINQSFGSSFLSPVPFNTENHDVVEAQFIEITSNNSGRGISFIKSAGNSFCRIFNADQLEFSGVTPDFIYCQNAFSDNTEVRRLTAHVAGIEPMSSSFYETVISALNATGTLSSYSSVGSSVWATAPGGEYGFNQPAMITTDVQSCNQGYATDQSEAPFDRGLRGDNSSCDYTSTFNGTSSAAPVVSGVFALIYQADPSLSWRDARDIVARTATKVDANFRPVILNNGGLSITAEPGWLANAAGFDFHNWYGFGRVNAKAAVTLAKSSSYQKLPVLKKTGFITASTRNITIAENSVLGAEKQINITNNYTVESIQLKISIQHRRDADLMIEVESPQGTKSVVMTPRSLLVYDLSDDYSNSDFFGDYKDTILLSHAFYGENSQGVWKVRVIDTNSGAFRFYITNNFERPVSVTRSNNSSPGQFQQAAIKIYGH</sequence>
<dbReference type="Gene3D" id="2.60.120.260">
    <property type="entry name" value="Galactose-binding domain-like"/>
    <property type="match status" value="1"/>
</dbReference>
<evidence type="ECO:0008006" key="14">
    <source>
        <dbReference type="Google" id="ProtNLM"/>
    </source>
</evidence>
<evidence type="ECO:0000259" key="11">
    <source>
        <dbReference type="PROSITE" id="PS51829"/>
    </source>
</evidence>
<feature type="region of interest" description="Disordered" evidence="9">
    <location>
        <begin position="455"/>
        <end position="481"/>
    </location>
</feature>
<keyword evidence="5 8" id="KW-0720">Serine protease</keyword>
<dbReference type="OrthoDB" id="6113780at2"/>
<dbReference type="PROSITE" id="PS51829">
    <property type="entry name" value="P_HOMO_B"/>
    <property type="match status" value="1"/>
</dbReference>
<feature type="active site" description="Charge relay system" evidence="7 8">
    <location>
        <position position="480"/>
    </location>
</feature>
<feature type="domain" description="Cadherin" evidence="10">
    <location>
        <begin position="142"/>
        <end position="256"/>
    </location>
</feature>
<keyword evidence="4 8" id="KW-0378">Hydrolase</keyword>
<dbReference type="PROSITE" id="PS50268">
    <property type="entry name" value="CADHERIN_2"/>
    <property type="match status" value="1"/>
</dbReference>
<evidence type="ECO:0000256" key="8">
    <source>
        <dbReference type="PROSITE-ProRule" id="PRU01240"/>
    </source>
</evidence>
<dbReference type="InterPro" id="IPR008979">
    <property type="entry name" value="Galactose-bd-like_sf"/>
</dbReference>
<dbReference type="Gene3D" id="2.60.40.2810">
    <property type="match status" value="1"/>
</dbReference>